<feature type="domain" description="F-box" evidence="1">
    <location>
        <begin position="114"/>
        <end position="166"/>
    </location>
</feature>
<organism evidence="3">
    <name type="scientific">Caenorhabditis remanei</name>
    <name type="common">Caenorhabditis vulgaris</name>
    <dbReference type="NCBI Taxonomy" id="31234"/>
    <lineage>
        <taxon>Eukaryota</taxon>
        <taxon>Metazoa</taxon>
        <taxon>Ecdysozoa</taxon>
        <taxon>Nematoda</taxon>
        <taxon>Chromadorea</taxon>
        <taxon>Rhabditida</taxon>
        <taxon>Rhabditina</taxon>
        <taxon>Rhabditomorpha</taxon>
        <taxon>Rhabditoidea</taxon>
        <taxon>Rhabditidae</taxon>
        <taxon>Peloderinae</taxon>
        <taxon>Caenorhabditis</taxon>
    </lineage>
</organism>
<dbReference type="EMBL" id="DS268585">
    <property type="protein sequence ID" value="EFO91935.1"/>
    <property type="molecule type" value="Genomic_DNA"/>
</dbReference>
<dbReference type="SUPFAM" id="SSF81383">
    <property type="entry name" value="F-box domain"/>
    <property type="match status" value="1"/>
</dbReference>
<dbReference type="CDD" id="cd22150">
    <property type="entry name" value="F-box_CeFBXA-like"/>
    <property type="match status" value="1"/>
</dbReference>
<reference evidence="2" key="1">
    <citation type="submission" date="2007-07" db="EMBL/GenBank/DDBJ databases">
        <title>PCAP assembly of the Caenorhabditis remanei genome.</title>
        <authorList>
            <consortium name="The Caenorhabditis remanei Sequencing Consortium"/>
            <person name="Wilson R.K."/>
        </authorList>
    </citation>
    <scope>NUCLEOTIDE SEQUENCE [LARGE SCALE GENOMIC DNA]</scope>
    <source>
        <strain evidence="2">PB4641</strain>
    </source>
</reference>
<dbReference type="SMART" id="SM00256">
    <property type="entry name" value="FBOX"/>
    <property type="match status" value="1"/>
</dbReference>
<dbReference type="InterPro" id="IPR001810">
    <property type="entry name" value="F-box_dom"/>
</dbReference>
<dbReference type="InParanoid" id="E3NBD1"/>
<dbReference type="PANTHER" id="PTHR23015:SF4">
    <property type="entry name" value="DUF38 DOMAIN-CONTAINING PROTEIN-RELATED"/>
    <property type="match status" value="1"/>
</dbReference>
<dbReference type="OrthoDB" id="5908779at2759"/>
<dbReference type="PROSITE" id="PS50181">
    <property type="entry name" value="FBOX"/>
    <property type="match status" value="1"/>
</dbReference>
<dbReference type="Gene3D" id="1.10.10.1450">
    <property type="match status" value="1"/>
</dbReference>
<dbReference type="AlphaFoldDB" id="E3NBD1"/>
<proteinExistence type="predicted"/>
<dbReference type="InterPro" id="IPR040161">
    <property type="entry name" value="FB224"/>
</dbReference>
<dbReference type="InterPro" id="IPR036047">
    <property type="entry name" value="F-box-like_dom_sf"/>
</dbReference>
<keyword evidence="3" id="KW-1185">Reference proteome</keyword>
<evidence type="ECO:0000259" key="1">
    <source>
        <dbReference type="PROSITE" id="PS50181"/>
    </source>
</evidence>
<dbReference type="PANTHER" id="PTHR23015">
    <property type="entry name" value="UNCHARACTERIZED C.ELEGANS PROTEIN"/>
    <property type="match status" value="1"/>
</dbReference>
<gene>
    <name evidence="2" type="ORF">CRE_11421</name>
</gene>
<evidence type="ECO:0000313" key="3">
    <source>
        <dbReference type="Proteomes" id="UP000008281"/>
    </source>
</evidence>
<dbReference type="GO" id="GO:0045087">
    <property type="term" value="P:innate immune response"/>
    <property type="evidence" value="ECO:0007669"/>
    <property type="project" value="TreeGrafter"/>
</dbReference>
<dbReference type="Proteomes" id="UP000008281">
    <property type="component" value="Unassembled WGS sequence"/>
</dbReference>
<evidence type="ECO:0000313" key="2">
    <source>
        <dbReference type="EMBL" id="EFO91935.1"/>
    </source>
</evidence>
<dbReference type="HOGENOM" id="CLU_030831_3_3_1"/>
<dbReference type="Pfam" id="PF17906">
    <property type="entry name" value="HTH_48"/>
    <property type="match status" value="1"/>
</dbReference>
<dbReference type="Pfam" id="PF00646">
    <property type="entry name" value="F-box"/>
    <property type="match status" value="1"/>
</dbReference>
<protein>
    <recommendedName>
        <fullName evidence="1">F-box domain-containing protein</fullName>
    </recommendedName>
</protein>
<dbReference type="InterPro" id="IPR041426">
    <property type="entry name" value="Mos1_HTH"/>
</dbReference>
<sequence>MTDFIINNPMSLRRCILYEFTKGKKPFETYKELMKRLGDDFMNYPEFEFWFMRFSQANFGLRDISQLDVSQPRHFAARRFAPRRFAARRFAAETFRSQTFRSRELHSLNLEPKKRKITDLPVDVFEKVGDYLDFKDRNRLRNVSKDIQFLVDNWNPKITEITYYRFQQWSIEQNSKSFKFWNCMRQEQLPTVARILKNPKLRLKKLTVYPDETWMKTREELRESSTKLHVSSFIVKNSHGTIDLSLLAPESLEEVSLHINDKSVKKMNEILQSKHCKQLKMLTISTDLSPSNFPFGSFIGYPRFTIRIHPNRSEVNITEFIKKLIKCTQLELFKLEFTTYDYTPTWESIKEYLSQKDTLVPDSPNIRHYPIQGSTDFYEINLGGSSISIERKS</sequence>
<name>E3NBD1_CAERE</name>
<accession>E3NBD1</accession>